<dbReference type="RefSeq" id="WP_094437869.1">
    <property type="nucleotide sequence ID" value="NZ_NKDB02000002.1"/>
</dbReference>
<feature type="transmembrane region" description="Helical" evidence="2">
    <location>
        <begin position="144"/>
        <end position="163"/>
    </location>
</feature>
<comment type="similarity">
    <text evidence="1">Belongs to the polysaccharide synthase family.</text>
</comment>
<evidence type="ECO:0000256" key="2">
    <source>
        <dbReference type="SAM" id="Phobius"/>
    </source>
</evidence>
<evidence type="ECO:0000256" key="1">
    <source>
        <dbReference type="ARBA" id="ARBA00007430"/>
    </source>
</evidence>
<dbReference type="Proteomes" id="UP000216225">
    <property type="component" value="Unassembled WGS sequence"/>
</dbReference>
<dbReference type="PANTHER" id="PTHR43318:SF1">
    <property type="entry name" value="POLYSACCHARIDE BIOSYNTHESIS PROTEIN EPSC-RELATED"/>
    <property type="match status" value="1"/>
</dbReference>
<dbReference type="PANTHER" id="PTHR43318">
    <property type="entry name" value="UDP-N-ACETYLGLUCOSAMINE 4,6-DEHYDRATASE"/>
    <property type="match status" value="1"/>
</dbReference>
<name>A0A3R7H0U0_9BURK</name>
<feature type="transmembrane region" description="Helical" evidence="2">
    <location>
        <begin position="77"/>
        <end position="100"/>
    </location>
</feature>
<evidence type="ECO:0000313" key="4">
    <source>
        <dbReference type="EMBL" id="RKJ96292.1"/>
    </source>
</evidence>
<dbReference type="InterPro" id="IPR036291">
    <property type="entry name" value="NAD(P)-bd_dom_sf"/>
</dbReference>
<organism evidence="4 5">
    <name type="scientific">Alicycliphilus denitrificans</name>
    <dbReference type="NCBI Taxonomy" id="179636"/>
    <lineage>
        <taxon>Bacteria</taxon>
        <taxon>Pseudomonadati</taxon>
        <taxon>Pseudomonadota</taxon>
        <taxon>Betaproteobacteria</taxon>
        <taxon>Burkholderiales</taxon>
        <taxon>Comamonadaceae</taxon>
        <taxon>Alicycliphilus</taxon>
    </lineage>
</organism>
<dbReference type="InterPro" id="IPR003869">
    <property type="entry name" value="Polysac_CapD-like"/>
</dbReference>
<dbReference type="EMBL" id="NKDB02000002">
    <property type="protein sequence ID" value="RKJ96292.1"/>
    <property type="molecule type" value="Genomic_DNA"/>
</dbReference>
<feature type="transmembrane region" description="Helical" evidence="2">
    <location>
        <begin position="12"/>
        <end position="33"/>
    </location>
</feature>
<dbReference type="Gene3D" id="3.40.50.720">
    <property type="entry name" value="NAD(P)-binding Rossmann-like Domain"/>
    <property type="match status" value="2"/>
</dbReference>
<dbReference type="CDD" id="cd05237">
    <property type="entry name" value="UDP_invert_4-6DH_SDR_e"/>
    <property type="match status" value="1"/>
</dbReference>
<dbReference type="SUPFAM" id="SSF51735">
    <property type="entry name" value="NAD(P)-binding Rossmann-fold domains"/>
    <property type="match status" value="2"/>
</dbReference>
<proteinExistence type="inferred from homology"/>
<keyword evidence="2" id="KW-1133">Transmembrane helix</keyword>
<protein>
    <submittedName>
        <fullName evidence="4">Polysaccharide biosynthesis protein</fullName>
    </submittedName>
</protein>
<accession>A0A3R7H0U0</accession>
<sequence length="633" mass="68571">MLMQALTWPRSVKRLVVVTLDLGLGLLAMWLAFSLRLDTLHWPEGLQWLVYLLGPAMAFPVFVHMGLYRAIFRYNGIAALLTTGRAVATYGALLLALLLLAKWEGVPRSVGILQPLILLLLIGASRTLGWFWLSGQTRNARHRLLIYGAGVAGAQTAAGLASARQYTLRGFVDDDPRKVGSSINGARVHGASALPALVEREGITDVLLALPSVSHERRRDIIGHLSELPVRIRTLPSLTDLASGRVSVTDFQDLDIVDLLGRAPVAPDQELLERNLRGAVVLVTGAGGSIGSELCRQILRARPSRLLLVDHSEYALYGIHQELQAAVATQQDDSAACCTLVPLLANVTDEAHMARICREHQPSSIYHAAAYKHVPMVEANAAEGIFNNVFGTLSVVRAAVEHGARHFVLISTDKAVRPTNVMGASKRIAELVLQAISACGRQPFGSARTPTRFSMVRFGNVLGSSGSVIPLFRRQIAAGGPITVTHPEVTRYFMTIPEAAQLVLQAGAMAEGGDLFLLDMGEPIRIVDLARRMVALSGLTVRSDTHPTGDIEIRFIGLRPGEKLYEELLIGDNPLPTAHPRILRAHEEHAPWSDMQPRLEALRRAALAGDTPAIMALLRQMVPGYQPAGPASP</sequence>
<feature type="transmembrane region" description="Helical" evidence="2">
    <location>
        <begin position="45"/>
        <end position="65"/>
    </location>
</feature>
<dbReference type="AlphaFoldDB" id="A0A3R7H0U0"/>
<gene>
    <name evidence="4" type="ORF">CE154_009600</name>
</gene>
<feature type="transmembrane region" description="Helical" evidence="2">
    <location>
        <begin position="112"/>
        <end position="132"/>
    </location>
</feature>
<comment type="caution">
    <text evidence="4">The sequence shown here is derived from an EMBL/GenBank/DDBJ whole genome shotgun (WGS) entry which is preliminary data.</text>
</comment>
<evidence type="ECO:0000313" key="5">
    <source>
        <dbReference type="Proteomes" id="UP000216225"/>
    </source>
</evidence>
<keyword evidence="2" id="KW-0472">Membrane</keyword>
<keyword evidence="2" id="KW-0812">Transmembrane</keyword>
<evidence type="ECO:0000259" key="3">
    <source>
        <dbReference type="Pfam" id="PF02719"/>
    </source>
</evidence>
<reference evidence="4 5" key="1">
    <citation type="submission" date="2018-09" db="EMBL/GenBank/DDBJ databases">
        <title>Genome comparison of Alicycliphilus sp. BQ1, a polyurethanolytic bacterium, with its closest phylogenetic relatives Alicycliphilus denitrificans BC and K601, unable to attack polyurethane.</title>
        <authorList>
            <person name="Loza-Tavera H."/>
            <person name="Lozano L."/>
            <person name="Cevallos M."/>
            <person name="Maya-Lucas O."/>
            <person name="Garcia-Mena J."/>
            <person name="Hernandez J."/>
        </authorList>
    </citation>
    <scope>NUCLEOTIDE SEQUENCE [LARGE SCALE GENOMIC DNA]</scope>
    <source>
        <strain evidence="4 5">BQ1</strain>
    </source>
</reference>
<feature type="domain" description="Polysaccharide biosynthesis protein CapD-like" evidence="3">
    <location>
        <begin position="281"/>
        <end position="586"/>
    </location>
</feature>
<dbReference type="InterPro" id="IPR051203">
    <property type="entry name" value="Polysaccharide_Synthase-Rel"/>
</dbReference>
<dbReference type="Pfam" id="PF02719">
    <property type="entry name" value="Polysacc_synt_2"/>
    <property type="match status" value="1"/>
</dbReference>